<accession>A0AB39E0S0</accession>
<protein>
    <submittedName>
        <fullName evidence="2">SUF system Fe-S cluster assembly regulator</fullName>
    </submittedName>
</protein>
<dbReference type="CDD" id="cd00090">
    <property type="entry name" value="HTH_ARSR"/>
    <property type="match status" value="1"/>
</dbReference>
<gene>
    <name evidence="2" type="ORF">ABRY92_00160</name>
</gene>
<dbReference type="NCBIfam" id="TIGR02944">
    <property type="entry name" value="suf_reg_Xantho"/>
    <property type="match status" value="1"/>
</dbReference>
<evidence type="ECO:0000313" key="2">
    <source>
        <dbReference type="EMBL" id="XDJ61077.1"/>
    </source>
</evidence>
<dbReference type="EMBL" id="CP158259">
    <property type="protein sequence ID" value="XDJ61077.1"/>
    <property type="molecule type" value="Genomic_DNA"/>
</dbReference>
<sequence>MLRISKIVDYGILVLTHMASRPAHVCSAAELAGDLGLGQPVVSKVLKLLAQRGLVASTRGARGGYRLGRDPGQINVAEIIDALEEQPFGLTECTALPGACSVEDACHIRSLWQRINRIVRRTLESVTVADMLDGEDAGAPRSPASPVLVPAPEPGSRRAIPNITNWSLSK</sequence>
<name>A0AB39E0S0_9BURK</name>
<dbReference type="SUPFAM" id="SSF46785">
    <property type="entry name" value="Winged helix' DNA-binding domain"/>
    <property type="match status" value="1"/>
</dbReference>
<evidence type="ECO:0000256" key="1">
    <source>
        <dbReference type="SAM" id="MobiDB-lite"/>
    </source>
</evidence>
<dbReference type="InterPro" id="IPR036388">
    <property type="entry name" value="WH-like_DNA-bd_sf"/>
</dbReference>
<dbReference type="InterPro" id="IPR030489">
    <property type="entry name" value="TR_Rrf2-type_CS"/>
</dbReference>
<reference evidence="2" key="1">
    <citation type="submission" date="2024-05" db="EMBL/GenBank/DDBJ databases">
        <authorList>
            <person name="Luo Y.-C."/>
            <person name="Nicholds J."/>
            <person name="Mortimer T."/>
            <person name="Maboni G."/>
        </authorList>
    </citation>
    <scope>NUCLEOTIDE SEQUENCE</scope>
    <source>
        <strain evidence="2">145852</strain>
    </source>
</reference>
<dbReference type="InterPro" id="IPR000944">
    <property type="entry name" value="Tscrpt_reg_Rrf2"/>
</dbReference>
<organism evidence="2">
    <name type="scientific">Castellaniella ginsengisoli</name>
    <dbReference type="NCBI Taxonomy" id="546114"/>
    <lineage>
        <taxon>Bacteria</taxon>
        <taxon>Pseudomonadati</taxon>
        <taxon>Pseudomonadota</taxon>
        <taxon>Betaproteobacteria</taxon>
        <taxon>Burkholderiales</taxon>
        <taxon>Alcaligenaceae</taxon>
        <taxon>Castellaniella</taxon>
    </lineage>
</organism>
<dbReference type="Gene3D" id="1.10.10.10">
    <property type="entry name" value="Winged helix-like DNA-binding domain superfamily/Winged helix DNA-binding domain"/>
    <property type="match status" value="1"/>
</dbReference>
<dbReference type="InterPro" id="IPR011991">
    <property type="entry name" value="ArsR-like_HTH"/>
</dbReference>
<dbReference type="AlphaFoldDB" id="A0AB39E0S0"/>
<dbReference type="PROSITE" id="PS01332">
    <property type="entry name" value="HTH_RRF2_1"/>
    <property type="match status" value="1"/>
</dbReference>
<dbReference type="PANTHER" id="PTHR33221:SF2">
    <property type="entry name" value="TRANSCRIPTIONAL REGULATOR"/>
    <property type="match status" value="1"/>
</dbReference>
<dbReference type="PROSITE" id="PS51197">
    <property type="entry name" value="HTH_RRF2_2"/>
    <property type="match status" value="1"/>
</dbReference>
<proteinExistence type="predicted"/>
<dbReference type="Pfam" id="PF02082">
    <property type="entry name" value="Rrf2"/>
    <property type="match status" value="1"/>
</dbReference>
<dbReference type="GO" id="GO:0003700">
    <property type="term" value="F:DNA-binding transcription factor activity"/>
    <property type="evidence" value="ECO:0007669"/>
    <property type="project" value="TreeGrafter"/>
</dbReference>
<dbReference type="InterPro" id="IPR014290">
    <property type="entry name" value="SUF_FeS_clus_asmbl_reg"/>
</dbReference>
<dbReference type="InterPro" id="IPR036390">
    <property type="entry name" value="WH_DNA-bd_sf"/>
</dbReference>
<dbReference type="PANTHER" id="PTHR33221">
    <property type="entry name" value="WINGED HELIX-TURN-HELIX TRANSCRIPTIONAL REGULATOR, RRF2 FAMILY"/>
    <property type="match status" value="1"/>
</dbReference>
<dbReference type="RefSeq" id="WP_368648680.1">
    <property type="nucleotide sequence ID" value="NZ_CP158259.1"/>
</dbReference>
<dbReference type="GO" id="GO:0005829">
    <property type="term" value="C:cytosol"/>
    <property type="evidence" value="ECO:0007669"/>
    <property type="project" value="TreeGrafter"/>
</dbReference>
<dbReference type="NCBIfam" id="TIGR00738">
    <property type="entry name" value="rrf2_super"/>
    <property type="match status" value="1"/>
</dbReference>
<feature type="region of interest" description="Disordered" evidence="1">
    <location>
        <begin position="134"/>
        <end position="163"/>
    </location>
</feature>